<dbReference type="PANTHER" id="PTHR42753">
    <property type="entry name" value="MITOCHONDRIAL RIBOSOME PROTEIN L39/PROLYL-TRNA LIGASE FAMILY MEMBER"/>
    <property type="match status" value="1"/>
</dbReference>
<feature type="domain" description="Aminoacyl-transfer RNA synthetases class-II family profile" evidence="9">
    <location>
        <begin position="132"/>
        <end position="584"/>
    </location>
</feature>
<evidence type="ECO:0000256" key="2">
    <source>
        <dbReference type="ARBA" id="ARBA00022598"/>
    </source>
</evidence>
<dbReference type="InterPro" id="IPR050062">
    <property type="entry name" value="Pro-tRNA_synthetase"/>
</dbReference>
<dbReference type="InterPro" id="IPR036621">
    <property type="entry name" value="Anticodon-bd_dom_sf"/>
</dbReference>
<evidence type="ECO:0000313" key="10">
    <source>
        <dbReference type="EMBL" id="KCV70667.1"/>
    </source>
</evidence>
<sequence>MLSRYLSGHATSTALLRLGPRRMTAAALCARPLTAIASATVTTRRASTTPAIPPSMTMIKPGAHLTDRRLAMGVAPSRHYSSSAPGAGEGPSGPAPVFRRRISTLLAPFHRNVDPTLSKSHQMLLRAGFISRSGNGLYSLLPLGYSVLRQIEAVIDDELQKAQCHRLSLPLLQSDALWRKTGRWDTTGPELFRLKDRHHNDYCLAPTHEEEITSLVAAHQDSSATSLRLYQIGQKFRDEMRPRSGLLRCREFVMKDLYTFDASPEQAAVTYDEICASYARILQRLGLGDHVKAEADTGAIGGSKSHEFHVLHDAGEDTIISCNQCSYAANVEKAVGRHPRTDAVPITGSLDGLMEREQLEALDRLRLPAGFDKLPLAGGSASELSLSLVHFELPRNAGPEHPLASHVPAAGVEHSSSGAMSPWANRPAALVIHLKEDEINPLRVNTTLNVNNAEVVGQHDTFWSTLITRYGRDTFPILVDRNVLIGDDTQAAESEKGDGAPLVIGDLAIASPGDQCACCGTGVLGHRRGIEVGHAFYLGTTYSAPLDLGASEKFAFMGCYGLGATRLLAAIAEVNHDAKGFVWPEEVAPFRATIISTEANQEAANHLYDMLGPRGGSALYGGAILDDSGQRIGFQFNRSMASGIPYNIVCGRMIEHQEAGRFGGFVEIECRRTLERRYAAFGDWDSIAAVVFSGRGFAAAPHLLATPPATA</sequence>
<dbReference type="Gene3D" id="3.30.930.10">
    <property type="entry name" value="Bira Bifunctional Protein, Domain 2"/>
    <property type="match status" value="2"/>
</dbReference>
<dbReference type="OMA" id="EICASYA"/>
<dbReference type="PRINTS" id="PR01046">
    <property type="entry name" value="TRNASYNTHPRO"/>
</dbReference>
<evidence type="ECO:0000259" key="9">
    <source>
        <dbReference type="PROSITE" id="PS50862"/>
    </source>
</evidence>
<dbReference type="GO" id="GO:0005524">
    <property type="term" value="F:ATP binding"/>
    <property type="evidence" value="ECO:0007669"/>
    <property type="project" value="UniProtKB-KW"/>
</dbReference>
<dbReference type="PANTHER" id="PTHR42753:SF2">
    <property type="entry name" value="PROLINE--TRNA LIGASE"/>
    <property type="match status" value="1"/>
</dbReference>
<keyword evidence="4" id="KW-0067">ATP-binding</keyword>
<protein>
    <recommendedName>
        <fullName evidence="1">proline--tRNA ligase</fullName>
        <ecNumber evidence="1">6.1.1.15</ecNumber>
    </recommendedName>
    <alternativeName>
        <fullName evidence="7">Prolyl-tRNA synthetase</fullName>
    </alternativeName>
</protein>
<dbReference type="eggNOG" id="KOG2324">
    <property type="taxonomic scope" value="Eukaryota"/>
</dbReference>
<dbReference type="GO" id="GO:0005739">
    <property type="term" value="C:mitochondrion"/>
    <property type="evidence" value="ECO:0007669"/>
    <property type="project" value="TreeGrafter"/>
</dbReference>
<organism evidence="10">
    <name type="scientific">Fonticula alba</name>
    <name type="common">Slime mold</name>
    <dbReference type="NCBI Taxonomy" id="691883"/>
    <lineage>
        <taxon>Eukaryota</taxon>
        <taxon>Rotosphaerida</taxon>
        <taxon>Fonticulaceae</taxon>
        <taxon>Fonticula</taxon>
    </lineage>
</organism>
<dbReference type="GO" id="GO:0004827">
    <property type="term" value="F:proline-tRNA ligase activity"/>
    <property type="evidence" value="ECO:0007669"/>
    <property type="project" value="UniProtKB-EC"/>
</dbReference>
<dbReference type="SUPFAM" id="SSF52954">
    <property type="entry name" value="Class II aaRS ABD-related"/>
    <property type="match status" value="1"/>
</dbReference>
<name>A0A058ZB64_FONAL</name>
<evidence type="ECO:0000256" key="3">
    <source>
        <dbReference type="ARBA" id="ARBA00022741"/>
    </source>
</evidence>
<dbReference type="Proteomes" id="UP000030693">
    <property type="component" value="Unassembled WGS sequence"/>
</dbReference>
<dbReference type="STRING" id="691883.A0A058ZB64"/>
<reference evidence="10" key="1">
    <citation type="submission" date="2013-04" db="EMBL/GenBank/DDBJ databases">
        <title>The Genome Sequence of Fonticula alba ATCC 38817.</title>
        <authorList>
            <consortium name="The Broad Institute Genomics Platform"/>
            <person name="Russ C."/>
            <person name="Cuomo C."/>
            <person name="Burger G."/>
            <person name="Gray M.W."/>
            <person name="Holland P.W.H."/>
            <person name="King N."/>
            <person name="Lang F.B.F."/>
            <person name="Roger A.J."/>
            <person name="Ruiz-Trillo I."/>
            <person name="Brown M."/>
            <person name="Walker B."/>
            <person name="Young S."/>
            <person name="Zeng Q."/>
            <person name="Gargeya S."/>
            <person name="Fitzgerald M."/>
            <person name="Haas B."/>
            <person name="Abouelleil A."/>
            <person name="Allen A.W."/>
            <person name="Alvarado L."/>
            <person name="Arachchi H.M."/>
            <person name="Berlin A.M."/>
            <person name="Chapman S.B."/>
            <person name="Gainer-Dewar J."/>
            <person name="Goldberg J."/>
            <person name="Griggs A."/>
            <person name="Gujja S."/>
            <person name="Hansen M."/>
            <person name="Howarth C."/>
            <person name="Imamovic A."/>
            <person name="Ireland A."/>
            <person name="Larimer J."/>
            <person name="McCowan C."/>
            <person name="Murphy C."/>
            <person name="Pearson M."/>
            <person name="Poon T.W."/>
            <person name="Priest M."/>
            <person name="Roberts A."/>
            <person name="Saif S."/>
            <person name="Shea T."/>
            <person name="Sisk P."/>
            <person name="Sykes S."/>
            <person name="Wortman J."/>
            <person name="Nusbaum C."/>
            <person name="Birren B."/>
        </authorList>
    </citation>
    <scope>NUCLEOTIDE SEQUENCE [LARGE SCALE GENOMIC DNA]</scope>
    <source>
        <strain evidence="10">ATCC 38817</strain>
    </source>
</reference>
<dbReference type="AlphaFoldDB" id="A0A058ZB64"/>
<keyword evidence="11" id="KW-1185">Reference proteome</keyword>
<keyword evidence="5" id="KW-0648">Protein biosynthesis</keyword>
<keyword evidence="2" id="KW-0436">Ligase</keyword>
<dbReference type="OrthoDB" id="10267474at2759"/>
<keyword evidence="6" id="KW-0030">Aminoacyl-tRNA synthetase</keyword>
<dbReference type="PROSITE" id="PS50862">
    <property type="entry name" value="AA_TRNA_LIGASE_II"/>
    <property type="match status" value="1"/>
</dbReference>
<comment type="catalytic activity">
    <reaction evidence="8">
        <text>tRNA(Pro) + L-proline + ATP = L-prolyl-tRNA(Pro) + AMP + diphosphate</text>
        <dbReference type="Rhea" id="RHEA:14305"/>
        <dbReference type="Rhea" id="RHEA-COMP:9700"/>
        <dbReference type="Rhea" id="RHEA-COMP:9702"/>
        <dbReference type="ChEBI" id="CHEBI:30616"/>
        <dbReference type="ChEBI" id="CHEBI:33019"/>
        <dbReference type="ChEBI" id="CHEBI:60039"/>
        <dbReference type="ChEBI" id="CHEBI:78442"/>
        <dbReference type="ChEBI" id="CHEBI:78532"/>
        <dbReference type="ChEBI" id="CHEBI:456215"/>
        <dbReference type="EC" id="6.1.1.15"/>
    </reaction>
</comment>
<dbReference type="RefSeq" id="XP_009495183.1">
    <property type="nucleotide sequence ID" value="XM_009496908.1"/>
</dbReference>
<dbReference type="GeneID" id="20527747"/>
<dbReference type="InterPro" id="IPR006195">
    <property type="entry name" value="aa-tRNA-synth_II"/>
</dbReference>
<keyword evidence="3" id="KW-0547">Nucleotide-binding</keyword>
<gene>
    <name evidence="10" type="ORF">H696_03022</name>
</gene>
<dbReference type="InterPro" id="IPR002314">
    <property type="entry name" value="aa-tRNA-synt_IIb"/>
</dbReference>
<evidence type="ECO:0000256" key="8">
    <source>
        <dbReference type="ARBA" id="ARBA00047671"/>
    </source>
</evidence>
<dbReference type="Gene3D" id="3.40.50.800">
    <property type="entry name" value="Anticodon-binding domain"/>
    <property type="match status" value="1"/>
</dbReference>
<evidence type="ECO:0000256" key="6">
    <source>
        <dbReference type="ARBA" id="ARBA00023146"/>
    </source>
</evidence>
<dbReference type="Pfam" id="PF00587">
    <property type="entry name" value="tRNA-synt_2b"/>
    <property type="match status" value="1"/>
</dbReference>
<dbReference type="GO" id="GO:0006433">
    <property type="term" value="P:prolyl-tRNA aminoacylation"/>
    <property type="evidence" value="ECO:0007669"/>
    <property type="project" value="InterPro"/>
</dbReference>
<evidence type="ECO:0000256" key="5">
    <source>
        <dbReference type="ARBA" id="ARBA00022917"/>
    </source>
</evidence>
<evidence type="ECO:0000256" key="1">
    <source>
        <dbReference type="ARBA" id="ARBA00012831"/>
    </source>
</evidence>
<dbReference type="InterPro" id="IPR045864">
    <property type="entry name" value="aa-tRNA-synth_II/BPL/LPL"/>
</dbReference>
<evidence type="ECO:0000313" key="11">
    <source>
        <dbReference type="Proteomes" id="UP000030693"/>
    </source>
</evidence>
<evidence type="ECO:0000256" key="4">
    <source>
        <dbReference type="ARBA" id="ARBA00022840"/>
    </source>
</evidence>
<dbReference type="SUPFAM" id="SSF55681">
    <property type="entry name" value="Class II aaRS and biotin synthetases"/>
    <property type="match status" value="1"/>
</dbReference>
<dbReference type="EC" id="6.1.1.15" evidence="1"/>
<evidence type="ECO:0000256" key="7">
    <source>
        <dbReference type="ARBA" id="ARBA00029731"/>
    </source>
</evidence>
<dbReference type="InterPro" id="IPR002316">
    <property type="entry name" value="Pro-tRNA-ligase_IIa"/>
</dbReference>
<dbReference type="EMBL" id="KB932204">
    <property type="protein sequence ID" value="KCV70667.1"/>
    <property type="molecule type" value="Genomic_DNA"/>
</dbReference>
<accession>A0A058ZB64</accession>
<proteinExistence type="predicted"/>